<feature type="compositionally biased region" description="Basic and acidic residues" evidence="1">
    <location>
        <begin position="399"/>
        <end position="412"/>
    </location>
</feature>
<evidence type="ECO:0000313" key="3">
    <source>
        <dbReference type="EMBL" id="KAF3445464.1"/>
    </source>
</evidence>
<comment type="caution">
    <text evidence="3">The sequence shown here is derived from an EMBL/GenBank/DDBJ whole genome shotgun (WGS) entry which is preliminary data.</text>
</comment>
<evidence type="ECO:0000256" key="1">
    <source>
        <dbReference type="SAM" id="MobiDB-lite"/>
    </source>
</evidence>
<evidence type="ECO:0000259" key="2">
    <source>
        <dbReference type="PROSITE" id="PS50006"/>
    </source>
</evidence>
<organism evidence="3 4">
    <name type="scientific">Rhamnella rubrinervis</name>
    <dbReference type="NCBI Taxonomy" id="2594499"/>
    <lineage>
        <taxon>Eukaryota</taxon>
        <taxon>Viridiplantae</taxon>
        <taxon>Streptophyta</taxon>
        <taxon>Embryophyta</taxon>
        <taxon>Tracheophyta</taxon>
        <taxon>Spermatophyta</taxon>
        <taxon>Magnoliopsida</taxon>
        <taxon>eudicotyledons</taxon>
        <taxon>Gunneridae</taxon>
        <taxon>Pentapetalae</taxon>
        <taxon>rosids</taxon>
        <taxon>fabids</taxon>
        <taxon>Rosales</taxon>
        <taxon>Rhamnaceae</taxon>
        <taxon>rhamnoid group</taxon>
        <taxon>Rhamneae</taxon>
        <taxon>Rhamnella</taxon>
    </lineage>
</organism>
<name>A0A8K0H4G0_9ROSA</name>
<dbReference type="Proteomes" id="UP000796880">
    <property type="component" value="Unassembled WGS sequence"/>
</dbReference>
<dbReference type="InterPro" id="IPR002716">
    <property type="entry name" value="PIN_dom"/>
</dbReference>
<dbReference type="InterPro" id="IPR008984">
    <property type="entry name" value="SMAD_FHA_dom_sf"/>
</dbReference>
<sequence length="1205" mass="134807">MASKKRYGLNEEEDEEQKIPVFTVLKNGAILKNIFIVNKSPPHLSQLNLTPTAQTSENPSQGNEEILIVGRHPDCNIMLTHPSISRFHLEILSDPSSQNLSVIDLKSIHGTWVSDKKLKPWDRVKLKEGDTLRIGGSSRVYRLHWIPLSQAYDLENPYVSASDVPMAEKNEHESAGTEDENSMEEYMDEKSLPIENKPIEEKDTVSRMQMRGEEEVCESENSLGDEIQEIQSLDSVAEQTGVFDEIQCPDSVAEQNGVFEYVNAMEAYMDEKYFPIEEKVTLEVERKEVCESDNSLGAENQEFQSLDSIVEGINSLFFYENLGSIDKGIPSAPLMPENMIYSLYVENEEFCESSFKDVCGLNEISRQSVYFPLYVEGAILENENPENDVENHGLQPLSYEREQQEFPSTEREKEEEEEEADLAAELTEEIENPRPSSEDHALPVAEIHWESVGEVLAEIEHQRVDMENLIPEPVSILQSVSDKSRQETVSLFNLNSSCPNGAVHSASKGLGNGDQDITVKDHLQRDVSVEFSAALMTESENSSLPTEEALLEIADDKCNQAPQTHSAATGLPQVETGSPMRSDKISSFGILMTESVNSSLPVEEAVLEIADDKENQTPKTHIAATELPQVETSSLMRSDMISSFGILMTESVNSSLPHEDAVLEIADHNESQTPQSHIAATLLPQVEISSPMRSDKISSFGKLMTESTNSSFPAEEALFEIVDDKENQTPQSHITATGPPQVQISSPKSDKITSFGSIWLRRGKPASVLQIQIDRSRSETTGDGVHAEDERHKDEDMKGISISEEILSCGEEEEIFTPDKENFTPNTLLLKSLKKMGKLEEVKHSKSYRSSISNVTKSSNIHLEENLSLHKDNQMSRVLSERKSVNPTTFDNKVLLEQELMIKKRRTERFPFQSLAVGCKTEALGLKTASRNNASVNYTQTMAKKVNSPLSNTSVQEDKRGWNMVVDTATLLNKKSRKSLELLQGLKGTHLVIPRMVLRELDCSKRHGSLFRRKAEASLVLEWIEECMVKTNWWISIQSSEEDRRLTAPTPLASPQSPFSEGSGGFPFGTRSSLSFLSHGGLMEIASPRAEDHILDCARLCRKTKNDKQLVVLSDDVMLKIKAMAEGLICETVQEFRGSLVNPFSDRFLWTDSSPRGQTWSYLDDIILREKYNCCPMKKSSKGDAKGLKLILLHNSHYGQITPTS</sequence>
<feature type="region of interest" description="Disordered" evidence="1">
    <location>
        <begin position="384"/>
        <end position="419"/>
    </location>
</feature>
<gene>
    <name evidence="3" type="ORF">FNV43_RR10640</name>
</gene>
<proteinExistence type="predicted"/>
<dbReference type="EMBL" id="VOIH02000005">
    <property type="protein sequence ID" value="KAF3445464.1"/>
    <property type="molecule type" value="Genomic_DNA"/>
</dbReference>
<dbReference type="SUPFAM" id="SSF49879">
    <property type="entry name" value="SMAD/FHA domain"/>
    <property type="match status" value="1"/>
</dbReference>
<protein>
    <recommendedName>
        <fullName evidence="2">FHA domain-containing protein</fullName>
    </recommendedName>
</protein>
<dbReference type="InterPro" id="IPR000253">
    <property type="entry name" value="FHA_dom"/>
</dbReference>
<dbReference type="Gene3D" id="2.60.200.20">
    <property type="match status" value="1"/>
</dbReference>
<evidence type="ECO:0000313" key="4">
    <source>
        <dbReference type="Proteomes" id="UP000796880"/>
    </source>
</evidence>
<dbReference type="GO" id="GO:0031965">
    <property type="term" value="C:nuclear membrane"/>
    <property type="evidence" value="ECO:0007669"/>
    <property type="project" value="TreeGrafter"/>
</dbReference>
<keyword evidence="4" id="KW-1185">Reference proteome</keyword>
<dbReference type="Gene3D" id="3.40.50.1010">
    <property type="entry name" value="5'-nuclease"/>
    <property type="match status" value="1"/>
</dbReference>
<feature type="region of interest" description="Disordered" evidence="1">
    <location>
        <begin position="730"/>
        <end position="749"/>
    </location>
</feature>
<dbReference type="OrthoDB" id="444265at2759"/>
<dbReference type="Pfam" id="PF00498">
    <property type="entry name" value="FHA"/>
    <property type="match status" value="1"/>
</dbReference>
<dbReference type="CDD" id="cd22691">
    <property type="entry name" value="FHA_PS1-like"/>
    <property type="match status" value="1"/>
</dbReference>
<feature type="domain" description="FHA" evidence="2">
    <location>
        <begin position="67"/>
        <end position="118"/>
    </location>
</feature>
<dbReference type="SMART" id="SM00240">
    <property type="entry name" value="FHA"/>
    <property type="match status" value="1"/>
</dbReference>
<dbReference type="Pfam" id="PF13638">
    <property type="entry name" value="PIN_4"/>
    <property type="match status" value="1"/>
</dbReference>
<dbReference type="AlphaFoldDB" id="A0A8K0H4G0"/>
<reference evidence="3" key="1">
    <citation type="submission" date="2020-03" db="EMBL/GenBank/DDBJ databases">
        <title>A high-quality chromosome-level genome assembly of a woody plant with both climbing and erect habits, Rhamnella rubrinervis.</title>
        <authorList>
            <person name="Lu Z."/>
            <person name="Yang Y."/>
            <person name="Zhu X."/>
            <person name="Sun Y."/>
        </authorList>
    </citation>
    <scope>NUCLEOTIDE SEQUENCE</scope>
    <source>
        <strain evidence="3">BYM</strain>
        <tissue evidence="3">Leaf</tissue>
    </source>
</reference>
<dbReference type="PANTHER" id="PTHR22593:SF8">
    <property type="entry name" value="FHA DOMAIN-CONTAINING PROTEIN PS1"/>
    <property type="match status" value="1"/>
</dbReference>
<dbReference type="PANTHER" id="PTHR22593">
    <property type="entry name" value="TRANSMEMBRANE PROTEIN 18"/>
    <property type="match status" value="1"/>
</dbReference>
<dbReference type="PROSITE" id="PS50006">
    <property type="entry name" value="FHA_DOMAIN"/>
    <property type="match status" value="1"/>
</dbReference>
<accession>A0A8K0H4G0</accession>